<dbReference type="EMBL" id="JARWAN010000029">
    <property type="protein sequence ID" value="MDR5900190.1"/>
    <property type="molecule type" value="Genomic_DNA"/>
</dbReference>
<keyword evidence="1" id="KW-0472">Membrane</keyword>
<evidence type="ECO:0000313" key="3">
    <source>
        <dbReference type="Proteomes" id="UP001254564"/>
    </source>
</evidence>
<protein>
    <submittedName>
        <fullName evidence="2">Uncharacterized protein</fullName>
    </submittedName>
</protein>
<organism evidence="2 3">
    <name type="scientific">Vreelandella vilamensis</name>
    <dbReference type="NCBI Taxonomy" id="531309"/>
    <lineage>
        <taxon>Bacteria</taxon>
        <taxon>Pseudomonadati</taxon>
        <taxon>Pseudomonadota</taxon>
        <taxon>Gammaproteobacteria</taxon>
        <taxon>Oceanospirillales</taxon>
        <taxon>Halomonadaceae</taxon>
        <taxon>Vreelandella</taxon>
    </lineage>
</organism>
<accession>A0ABU1H7U3</accession>
<reference evidence="2 3" key="1">
    <citation type="submission" date="2023-04" db="EMBL/GenBank/DDBJ databases">
        <title>A long-awaited taxogenomic arrangement of the family Halomonadaceae.</title>
        <authorList>
            <person name="De La Haba R."/>
            <person name="Chuvochina M."/>
            <person name="Wittouck S."/>
            <person name="Arahal D.R."/>
            <person name="Sanchez-Porro C."/>
            <person name="Hugenholtz P."/>
            <person name="Ventosa A."/>
        </authorList>
    </citation>
    <scope>NUCLEOTIDE SEQUENCE [LARGE SCALE GENOMIC DNA]</scope>
    <source>
        <strain evidence="2 3">DSM 21020</strain>
    </source>
</reference>
<sequence>MKGSLSSDASNMTRLAFWKHLPAGVSSPHQVISIVVMLAIILFLAFMSHRWLASSDSPLIRYIVNGESFVLSAEDSAAMSRDLSERLEVLEHDAEQRLKRWMEEALIMTREQYQEAGEHYLDWYFSAAGSYTRLGVSLTGDMEPWMEGQIKDRLVGPSGAEQALSNLHAEYRERLLDEQQRLLSEALDDIYLHYSQVSVPAAEVEGEAIVTLNLDRMVAAANEIKGSEALPWSAPPLGVGLLGGAGITAALMARPVMVAARSMVQRFAVRLGLAATRSVTAGSTAAVGAAATGPGAVVAGTVTAGAIIAITAGTEYLALVRQEEELRPAMEEVLVETWTDLELGLRSAVEADRQPGLFTRQA</sequence>
<proteinExistence type="predicted"/>
<evidence type="ECO:0000313" key="2">
    <source>
        <dbReference type="EMBL" id="MDR5900190.1"/>
    </source>
</evidence>
<comment type="caution">
    <text evidence="2">The sequence shown here is derived from an EMBL/GenBank/DDBJ whole genome shotgun (WGS) entry which is preliminary data.</text>
</comment>
<keyword evidence="1" id="KW-0812">Transmembrane</keyword>
<name>A0ABU1H7U3_9GAMM</name>
<feature type="transmembrane region" description="Helical" evidence="1">
    <location>
        <begin position="31"/>
        <end position="52"/>
    </location>
</feature>
<keyword evidence="1" id="KW-1133">Transmembrane helix</keyword>
<keyword evidence="3" id="KW-1185">Reference proteome</keyword>
<evidence type="ECO:0000256" key="1">
    <source>
        <dbReference type="SAM" id="Phobius"/>
    </source>
</evidence>
<gene>
    <name evidence="2" type="ORF">QC823_14530</name>
</gene>
<dbReference type="RefSeq" id="WP_309657066.1">
    <property type="nucleotide sequence ID" value="NZ_JARWAN010000029.1"/>
</dbReference>
<dbReference type="Proteomes" id="UP001254564">
    <property type="component" value="Unassembled WGS sequence"/>
</dbReference>